<evidence type="ECO:0000256" key="2">
    <source>
        <dbReference type="ARBA" id="ARBA00011322"/>
    </source>
</evidence>
<name>A0A220U6P5_9BACI</name>
<dbReference type="Gene3D" id="3.40.50.300">
    <property type="entry name" value="P-loop containing nucleotide triphosphate hydrolases"/>
    <property type="match status" value="2"/>
</dbReference>
<protein>
    <recommendedName>
        <fullName evidence="3">Nuclease SbcCD subunit C</fullName>
    </recommendedName>
</protein>
<dbReference type="PANTHER" id="PTHR32114:SF2">
    <property type="entry name" value="ABC TRANSPORTER ABCH.3"/>
    <property type="match status" value="1"/>
</dbReference>
<feature type="domain" description="Rad50/SbcC-type AAA" evidence="5">
    <location>
        <begin position="5"/>
        <end position="217"/>
    </location>
</feature>
<evidence type="ECO:0000313" key="7">
    <source>
        <dbReference type="Proteomes" id="UP000198312"/>
    </source>
</evidence>
<dbReference type="PANTHER" id="PTHR32114">
    <property type="entry name" value="ABC TRANSPORTER ABCH.3"/>
    <property type="match status" value="1"/>
</dbReference>
<feature type="coiled-coil region" evidence="4">
    <location>
        <begin position="189"/>
        <end position="247"/>
    </location>
</feature>
<feature type="coiled-coil region" evidence="4">
    <location>
        <begin position="466"/>
        <end position="500"/>
    </location>
</feature>
<feature type="coiled-coil region" evidence="4">
    <location>
        <begin position="394"/>
        <end position="428"/>
    </location>
</feature>
<evidence type="ECO:0000256" key="3">
    <source>
        <dbReference type="ARBA" id="ARBA00013368"/>
    </source>
</evidence>
<feature type="coiled-coil region" evidence="4">
    <location>
        <begin position="275"/>
        <end position="312"/>
    </location>
</feature>
<dbReference type="KEGG" id="vil:CFK37_15120"/>
<dbReference type="InterPro" id="IPR038729">
    <property type="entry name" value="Rad50/SbcC_AAA"/>
</dbReference>
<feature type="coiled-coil region" evidence="4">
    <location>
        <begin position="699"/>
        <end position="736"/>
    </location>
</feature>
<dbReference type="SUPFAM" id="SSF52540">
    <property type="entry name" value="P-loop containing nucleoside triphosphate hydrolases"/>
    <property type="match status" value="1"/>
</dbReference>
<comment type="similarity">
    <text evidence="1">Belongs to the SMC family. SbcC subfamily.</text>
</comment>
<keyword evidence="7" id="KW-1185">Reference proteome</keyword>
<feature type="coiled-coil region" evidence="4">
    <location>
        <begin position="776"/>
        <end position="839"/>
    </location>
</feature>
<evidence type="ECO:0000256" key="4">
    <source>
        <dbReference type="SAM" id="Coils"/>
    </source>
</evidence>
<dbReference type="Pfam" id="PF13558">
    <property type="entry name" value="SbcC_Walker_B"/>
    <property type="match status" value="1"/>
</dbReference>
<dbReference type="AlphaFoldDB" id="A0A220U6P5"/>
<dbReference type="Proteomes" id="UP000198312">
    <property type="component" value="Chromosome"/>
</dbReference>
<accession>A0A220U6P5</accession>
<reference evidence="6 7" key="1">
    <citation type="submission" date="2017-07" db="EMBL/GenBank/DDBJ databases">
        <title>Virgibacillus sp. LM2416.</title>
        <authorList>
            <person name="Tak E.J."/>
            <person name="Bae J.-W."/>
        </authorList>
    </citation>
    <scope>NUCLEOTIDE SEQUENCE [LARGE SCALE GENOMIC DNA]</scope>
    <source>
        <strain evidence="6 7">LM2416</strain>
    </source>
</reference>
<sequence length="1038" mass="121355">MRAISLSVSAFGPYWDQQTVDFNELGDESIFLITGPTGAGKTTIFDAICYALYGRASGSDRDQDSLRSHFATLDDQTEVQFHFALNRKEYIVSRSPKQYKKKERGEGYTDDPPKAVLYEVRDGEKVLLYSRIKEVNETLENKLGFDYEQFRKMILIPQGEFRKLISENSKEREAVLQNIFHTYFYERMTDQLKSEARNLKEKITFIEQSIQQELTKIDWTSIHPEQADTITVLLQKLEDEIETTKKLSGEEDLRKTKQSEKVQHLQKILQDGKALEDKYVQKERIEREQKQLKQQEGRIEKTKERLKAAENAAKVFPFEEQMKVRKTEWMNERDGLKIQRDLLTELQHKFDTIAGSYNEQLEQEDARNQYKEMISKEKQQLEYVKMYVKLHKATMEITKERDELSKQLANLQDKLERMDRDIDKKDSTLQNEQKITKQYYDMKEQYEKAITISKQLERLNYEFEMLQGLRKSYKQIEKTFQQKQLKLRKLKEDYRKLQTAQKEEYAVLLASTLDYHTPCPVCGSLEHPALAAPHDHLVDTALLENTEKNLKQQEQDIEDYQQIYVNSKSEGQSQRLLVDKLEEELKEKIDNYNQGNIRQLIAMWNEKISEVNNKRDMLSKQLEALQQTKTDKEALKAEKEKVKQTFDQCSKDYQTAHEKLLKYETKVDELRKNIPEDITDPAQFEQEIVNKERTYVKWVNTWEQLKKDYQDTREAMQKKQTIIEEKQKTVNRADENYLRQHKLFKEHVASSGFTSIENYQLSTLSTDEQQQLTETVKEYEKRCDELVYSLKTLNGEIKDQTRPDIQKLDNELQTAQTELEQICEKLQLLQMKIKNDEQTFQSITRQLSNQQQLENDFYTIGELADLAHGNNSLRLSFERYVLASFLDEIILQANLRLDRMSDHRYQLIRSGQVAKRGAQSGLDLEVLDHHTGQQRSVKTLSGGEGFKASLSLALGLADVVQTHAGGVQLDTLFIDEGFGTLDEVSLQQAINCLKDLQQSNRLLGIISHVPHLKNEIHAKLQVTPSHNGSTFGFQFGQV</sequence>
<dbReference type="InterPro" id="IPR027417">
    <property type="entry name" value="P-loop_NTPase"/>
</dbReference>
<comment type="subunit">
    <text evidence="2">Heterodimer of SbcC and SbcD.</text>
</comment>
<organism evidence="6 7">
    <name type="scientific">Virgibacillus phasianinus</name>
    <dbReference type="NCBI Taxonomy" id="2017483"/>
    <lineage>
        <taxon>Bacteria</taxon>
        <taxon>Bacillati</taxon>
        <taxon>Bacillota</taxon>
        <taxon>Bacilli</taxon>
        <taxon>Bacillales</taxon>
        <taxon>Bacillaceae</taxon>
        <taxon>Virgibacillus</taxon>
    </lineage>
</organism>
<proteinExistence type="inferred from homology"/>
<dbReference type="OrthoDB" id="9795626at2"/>
<evidence type="ECO:0000259" key="5">
    <source>
        <dbReference type="Pfam" id="PF13476"/>
    </source>
</evidence>
<gene>
    <name evidence="6" type="ORF">CFK37_15120</name>
</gene>
<evidence type="ECO:0000256" key="1">
    <source>
        <dbReference type="ARBA" id="ARBA00006930"/>
    </source>
</evidence>
<keyword evidence="4" id="KW-0175">Coiled coil</keyword>
<dbReference type="EMBL" id="CP022315">
    <property type="protein sequence ID" value="ASK63393.1"/>
    <property type="molecule type" value="Genomic_DNA"/>
</dbReference>
<dbReference type="GO" id="GO:0006302">
    <property type="term" value="P:double-strand break repair"/>
    <property type="evidence" value="ECO:0007669"/>
    <property type="project" value="InterPro"/>
</dbReference>
<feature type="coiled-coil region" evidence="4">
    <location>
        <begin position="543"/>
        <end position="673"/>
    </location>
</feature>
<dbReference type="GO" id="GO:0016887">
    <property type="term" value="F:ATP hydrolysis activity"/>
    <property type="evidence" value="ECO:0007669"/>
    <property type="project" value="InterPro"/>
</dbReference>
<evidence type="ECO:0000313" key="6">
    <source>
        <dbReference type="EMBL" id="ASK63393.1"/>
    </source>
</evidence>
<dbReference type="RefSeq" id="WP_089062652.1">
    <property type="nucleotide sequence ID" value="NZ_CP022315.1"/>
</dbReference>
<dbReference type="Pfam" id="PF13476">
    <property type="entry name" value="AAA_23"/>
    <property type="match status" value="1"/>
</dbReference>